<dbReference type="OMA" id="QFVEYYY"/>
<dbReference type="PROSITE" id="PS50177">
    <property type="entry name" value="NTF2_DOMAIN"/>
    <property type="match status" value="1"/>
</dbReference>
<dbReference type="SUPFAM" id="SSF54427">
    <property type="entry name" value="NTF2-like"/>
    <property type="match status" value="1"/>
</dbReference>
<dbReference type="RefSeq" id="XP_029233747.1">
    <property type="nucleotide sequence ID" value="XM_029386373.1"/>
</dbReference>
<name>A0A3R7JTH9_TRYRA</name>
<gene>
    <name evidence="4" type="ORF">TraAM80_09705</name>
</gene>
<keyword evidence="2" id="KW-0653">Protein transport</keyword>
<keyword evidence="1 2" id="KW-0963">Cytoplasm</keyword>
<dbReference type="InterPro" id="IPR045875">
    <property type="entry name" value="NTF2"/>
</dbReference>
<reference evidence="4 5" key="1">
    <citation type="journal article" date="2018" name="BMC Genomics">
        <title>Genomic comparison of Trypanosoma conorhini and Trypanosoma rangeli to Trypanosoma cruzi strains of high and low virulence.</title>
        <authorList>
            <person name="Bradwell K.R."/>
            <person name="Koparde V.N."/>
            <person name="Matveyev A.V."/>
            <person name="Serrano M.G."/>
            <person name="Alves J.M."/>
            <person name="Parikh H."/>
            <person name="Huang B."/>
            <person name="Lee V."/>
            <person name="Espinosa-Alvarez O."/>
            <person name="Ortiz P.A."/>
            <person name="Costa-Martins A.G."/>
            <person name="Teixeira M.M."/>
            <person name="Buck G.A."/>
        </authorList>
    </citation>
    <scope>NUCLEOTIDE SEQUENCE [LARGE SCALE GENOMIC DNA]</scope>
    <source>
        <strain evidence="4 5">AM80</strain>
    </source>
</reference>
<evidence type="ECO:0000313" key="4">
    <source>
        <dbReference type="EMBL" id="RNE96602.1"/>
    </source>
</evidence>
<dbReference type="CDD" id="cd00780">
    <property type="entry name" value="NTF2"/>
    <property type="match status" value="1"/>
</dbReference>
<dbReference type="GO" id="GO:0051028">
    <property type="term" value="P:mRNA transport"/>
    <property type="evidence" value="ECO:0007669"/>
    <property type="project" value="UniProtKB-UniRule"/>
</dbReference>
<dbReference type="EMBL" id="MKGL01000666">
    <property type="protein sequence ID" value="RNE96602.1"/>
    <property type="molecule type" value="Genomic_DNA"/>
</dbReference>
<dbReference type="AlphaFoldDB" id="A0A3R7JTH9"/>
<keyword evidence="2" id="KW-0539">Nucleus</keyword>
<keyword evidence="5" id="KW-1185">Reference proteome</keyword>
<comment type="caution">
    <text evidence="4">The sequence shown here is derived from an EMBL/GenBank/DDBJ whole genome shotgun (WGS) entry which is preliminary data.</text>
</comment>
<dbReference type="Gene3D" id="3.10.450.50">
    <property type="match status" value="1"/>
</dbReference>
<dbReference type="InterPro" id="IPR002075">
    <property type="entry name" value="NTF2_dom"/>
</dbReference>
<keyword evidence="2" id="KW-0813">Transport</keyword>
<dbReference type="Pfam" id="PF02136">
    <property type="entry name" value="NTF2"/>
    <property type="match status" value="1"/>
</dbReference>
<dbReference type="FunFam" id="3.10.450.50:FF:000005">
    <property type="entry name" value="Nuclear transport factor 2"/>
    <property type="match status" value="1"/>
</dbReference>
<evidence type="ECO:0000256" key="2">
    <source>
        <dbReference type="RuleBase" id="RU369002"/>
    </source>
</evidence>
<dbReference type="OrthoDB" id="6507044at2759"/>
<proteinExistence type="predicted"/>
<dbReference type="Proteomes" id="UP000283634">
    <property type="component" value="Unassembled WGS sequence"/>
</dbReference>
<dbReference type="PANTHER" id="PTHR12612">
    <property type="entry name" value="NUCLEAR TRANSPORT FACTOR 2"/>
    <property type="match status" value="1"/>
</dbReference>
<dbReference type="InterPro" id="IPR032710">
    <property type="entry name" value="NTF2-like_dom_sf"/>
</dbReference>
<accession>A0A3R7JTH9</accession>
<dbReference type="GO" id="GO:0005635">
    <property type="term" value="C:nuclear envelope"/>
    <property type="evidence" value="ECO:0007669"/>
    <property type="project" value="UniProtKB-ARBA"/>
</dbReference>
<sequence>MSFQEVGVGFVRQYYEIFSKQREQLAGVYRANSLMTWVGEQLQGNASIMARLTSLGFNEALFKPEDIDCHPSLSNGVLVVVNGEVMLKDERHPLKFNDVFHLAQDGGQWYISNQIFRIVGGGGQ</sequence>
<dbReference type="GO" id="GO:0006606">
    <property type="term" value="P:protein import into nucleus"/>
    <property type="evidence" value="ECO:0007669"/>
    <property type="project" value="UniProtKB-ARBA"/>
</dbReference>
<evidence type="ECO:0000256" key="1">
    <source>
        <dbReference type="ARBA" id="ARBA00022490"/>
    </source>
</evidence>
<dbReference type="InterPro" id="IPR018222">
    <property type="entry name" value="Nuclear_transport_factor_2_euk"/>
</dbReference>
<dbReference type="GeneID" id="40333638"/>
<protein>
    <recommendedName>
        <fullName evidence="2">Nuclear transport factor 2</fullName>
        <shortName evidence="2">NTF-2</shortName>
    </recommendedName>
</protein>
<dbReference type="GO" id="GO:0005737">
    <property type="term" value="C:cytoplasm"/>
    <property type="evidence" value="ECO:0007669"/>
    <property type="project" value="UniProtKB-SubCell"/>
</dbReference>
<feature type="domain" description="NTF2" evidence="3">
    <location>
        <begin position="6"/>
        <end position="118"/>
    </location>
</feature>
<comment type="function">
    <text evidence="2">Has a role in nuclear-cytoplasmic transport of proteins and mRNAs.</text>
</comment>
<evidence type="ECO:0000313" key="5">
    <source>
        <dbReference type="Proteomes" id="UP000283634"/>
    </source>
</evidence>
<evidence type="ECO:0000259" key="3">
    <source>
        <dbReference type="PROSITE" id="PS50177"/>
    </source>
</evidence>
<organism evidence="4 5">
    <name type="scientific">Trypanosoma rangeli</name>
    <dbReference type="NCBI Taxonomy" id="5698"/>
    <lineage>
        <taxon>Eukaryota</taxon>
        <taxon>Discoba</taxon>
        <taxon>Euglenozoa</taxon>
        <taxon>Kinetoplastea</taxon>
        <taxon>Metakinetoplastina</taxon>
        <taxon>Trypanosomatida</taxon>
        <taxon>Trypanosomatidae</taxon>
        <taxon>Trypanosoma</taxon>
        <taxon>Herpetosoma</taxon>
    </lineage>
</organism>
<dbReference type="VEuPathDB" id="TriTrypDB:TRSC58_01349"/>
<comment type="subcellular location">
    <subcellularLocation>
        <location evidence="2">Cytoplasm</location>
    </subcellularLocation>
    <subcellularLocation>
        <location evidence="2">Nucleus</location>
    </subcellularLocation>
</comment>